<feature type="transmembrane region" description="Helical" evidence="1">
    <location>
        <begin position="62"/>
        <end position="82"/>
    </location>
</feature>
<dbReference type="OrthoDB" id="5485682at2"/>
<feature type="transmembrane region" description="Helical" evidence="1">
    <location>
        <begin position="314"/>
        <end position="331"/>
    </location>
</feature>
<feature type="transmembrane region" description="Helical" evidence="1">
    <location>
        <begin position="263"/>
        <end position="283"/>
    </location>
</feature>
<comment type="caution">
    <text evidence="2">The sequence shown here is derived from an EMBL/GenBank/DDBJ whole genome shotgun (WGS) entry which is preliminary data.</text>
</comment>
<dbReference type="Proteomes" id="UP000295344">
    <property type="component" value="Unassembled WGS sequence"/>
</dbReference>
<feature type="transmembrane region" description="Helical" evidence="1">
    <location>
        <begin position="197"/>
        <end position="214"/>
    </location>
</feature>
<feature type="transmembrane region" description="Helical" evidence="1">
    <location>
        <begin position="89"/>
        <end position="109"/>
    </location>
</feature>
<feature type="transmembrane region" description="Helical" evidence="1">
    <location>
        <begin position="162"/>
        <end position="190"/>
    </location>
</feature>
<feature type="transmembrane region" description="Helical" evidence="1">
    <location>
        <begin position="338"/>
        <end position="356"/>
    </location>
</feature>
<feature type="transmembrane region" description="Helical" evidence="1">
    <location>
        <begin position="115"/>
        <end position="132"/>
    </location>
</feature>
<keyword evidence="3" id="KW-1185">Reference proteome</keyword>
<evidence type="ECO:0000256" key="1">
    <source>
        <dbReference type="SAM" id="Phobius"/>
    </source>
</evidence>
<organism evidence="2 3">
    <name type="scientific">Amnibacterium kyonggiense</name>
    <dbReference type="NCBI Taxonomy" id="595671"/>
    <lineage>
        <taxon>Bacteria</taxon>
        <taxon>Bacillati</taxon>
        <taxon>Actinomycetota</taxon>
        <taxon>Actinomycetes</taxon>
        <taxon>Micrococcales</taxon>
        <taxon>Microbacteriaceae</taxon>
        <taxon>Amnibacterium</taxon>
    </lineage>
</organism>
<feature type="transmembrane region" description="Helical" evidence="1">
    <location>
        <begin position="139"/>
        <end position="156"/>
    </location>
</feature>
<evidence type="ECO:0000313" key="3">
    <source>
        <dbReference type="Proteomes" id="UP000295344"/>
    </source>
</evidence>
<keyword evidence="1" id="KW-0472">Membrane</keyword>
<feature type="transmembrane region" description="Helical" evidence="1">
    <location>
        <begin position="290"/>
        <end position="308"/>
    </location>
</feature>
<keyword evidence="1" id="KW-0812">Transmembrane</keyword>
<evidence type="ECO:0008006" key="4">
    <source>
        <dbReference type="Google" id="ProtNLM"/>
    </source>
</evidence>
<name>A0A4R7FS88_9MICO</name>
<dbReference type="EMBL" id="SOAM01000001">
    <property type="protein sequence ID" value="TDS80711.1"/>
    <property type="molecule type" value="Genomic_DNA"/>
</dbReference>
<gene>
    <name evidence="2" type="ORF">CLV52_1278</name>
</gene>
<reference evidence="2 3" key="1">
    <citation type="submission" date="2019-03" db="EMBL/GenBank/DDBJ databases">
        <title>Genomic Encyclopedia of Archaeal and Bacterial Type Strains, Phase II (KMG-II): from individual species to whole genera.</title>
        <authorList>
            <person name="Goeker M."/>
        </authorList>
    </citation>
    <scope>NUCLEOTIDE SEQUENCE [LARGE SCALE GENOMIC DNA]</scope>
    <source>
        <strain evidence="2 3">DSM 24782</strain>
    </source>
</reference>
<dbReference type="RefSeq" id="WP_133765400.1">
    <property type="nucleotide sequence ID" value="NZ_BAAARP010000001.1"/>
</dbReference>
<protein>
    <recommendedName>
        <fullName evidence="4">Dolichyl-phosphate-mannose-protein mannosyltransferase</fullName>
    </recommendedName>
</protein>
<accession>A0A4R7FS88</accession>
<sequence length="483" mass="49830">MSVPRSVLLVAVLVGLLGGVVRAAVLLATDGWLGSSAYDDGVYFAAAASFAHGRWPYADFLFLQPPAVLVALAPLAALGRVIGDPAAVVVARIVWIGIGATSCALVAVLAGRRSLPAGLVAGAIAATFFPLAYGERSTLLEPLATLLLLVAILVRERGGPRAALVAGAIAGASVDVKVWYVVPVLVLAAFPGHRLRFLLGAVAGGAVVVAPFLIRAPEALVRQVFLDQLGRPRQPGAGVRLRLSEITGARWLTGSGGLDVPEVVLPTAVIAVVVLVAAVLACRTPLGRRAVALLAATGLVVLASPSFFVHYVSLTAPWMALVVGIGAGVALERVRRRALLVAATGVLTAVVVAPTAEKDLQPPAPPRPLATIAAAAARVDGCTRSDDPGLLAAIGVLSTQLERDCPVWPDVTGWTFDRPGFPVASDDRPTSARWQRFVTGYLLGGDAVIVDRTGTGLSDASRRRIADLPVLARSGDLTLHAVP</sequence>
<evidence type="ECO:0000313" key="2">
    <source>
        <dbReference type="EMBL" id="TDS80711.1"/>
    </source>
</evidence>
<dbReference type="AlphaFoldDB" id="A0A4R7FS88"/>
<proteinExistence type="predicted"/>
<keyword evidence="1" id="KW-1133">Transmembrane helix</keyword>